<dbReference type="PROSITE" id="PS50005">
    <property type="entry name" value="TPR"/>
    <property type="match status" value="1"/>
</dbReference>
<gene>
    <name evidence="3" type="ORF">AT746_09400</name>
</gene>
<dbReference type="InterPro" id="IPR019734">
    <property type="entry name" value="TPR_rpt"/>
</dbReference>
<dbReference type="Proteomes" id="UP000068447">
    <property type="component" value="Chromosome"/>
</dbReference>
<dbReference type="OrthoDB" id="6385283at2"/>
<feature type="signal peptide" evidence="2">
    <location>
        <begin position="1"/>
        <end position="23"/>
    </location>
</feature>
<dbReference type="KEGG" id="lal:AT746_09400"/>
<proteinExistence type="predicted"/>
<feature type="chain" id="PRO_5006835223" evidence="2">
    <location>
        <begin position="24"/>
        <end position="162"/>
    </location>
</feature>
<keyword evidence="1" id="KW-0802">TPR repeat</keyword>
<reference evidence="3 4" key="1">
    <citation type="submission" date="2015-12" db="EMBL/GenBank/DDBJ databases">
        <title>Complete genome of Lacimicrobium alkaliphilum KCTC 32984.</title>
        <authorList>
            <person name="Kim S.-G."/>
            <person name="Lee Y.-J."/>
        </authorList>
    </citation>
    <scope>NUCLEOTIDE SEQUENCE [LARGE SCALE GENOMIC DNA]</scope>
    <source>
        <strain evidence="3 4">YelD216</strain>
    </source>
</reference>
<dbReference type="SUPFAM" id="SSF48452">
    <property type="entry name" value="TPR-like"/>
    <property type="match status" value="1"/>
</dbReference>
<dbReference type="STRING" id="1526571.AT746_09400"/>
<organism evidence="3 4">
    <name type="scientific">Lacimicrobium alkaliphilum</name>
    <dbReference type="NCBI Taxonomy" id="1526571"/>
    <lineage>
        <taxon>Bacteria</taxon>
        <taxon>Pseudomonadati</taxon>
        <taxon>Pseudomonadota</taxon>
        <taxon>Gammaproteobacteria</taxon>
        <taxon>Alteromonadales</taxon>
        <taxon>Alteromonadaceae</taxon>
        <taxon>Lacimicrobium</taxon>
    </lineage>
</organism>
<dbReference type="EMBL" id="CP013650">
    <property type="protein sequence ID" value="ALS98452.1"/>
    <property type="molecule type" value="Genomic_DNA"/>
</dbReference>
<keyword evidence="2" id="KW-0732">Signal</keyword>
<evidence type="ECO:0000256" key="2">
    <source>
        <dbReference type="SAM" id="SignalP"/>
    </source>
</evidence>
<evidence type="ECO:0000313" key="3">
    <source>
        <dbReference type="EMBL" id="ALS98452.1"/>
    </source>
</evidence>
<evidence type="ECO:0000313" key="4">
    <source>
        <dbReference type="Proteomes" id="UP000068447"/>
    </source>
</evidence>
<dbReference type="RefSeq" id="WP_062479632.1">
    <property type="nucleotide sequence ID" value="NZ_CP013650.1"/>
</dbReference>
<dbReference type="InterPro" id="IPR011990">
    <property type="entry name" value="TPR-like_helical_dom_sf"/>
</dbReference>
<name>A0A0U2Z7M1_9ALTE</name>
<accession>A0A0U2Z7M1</accession>
<sequence length="162" mass="17830">MFKSIFKTTTLALSFVAISHAQAHGNLELKTSYQDIPGVRNIEAGQYQAGIHKLQTLLGNTRMRELTAPAHTNLCVAYIALGQLSNASTYCDQAIEQHNNKRDQSIAYNNRAVLHYVQSKTELSLQDMQRATELNPANSLAERNLARLSAADSGTQILSSLN</sequence>
<dbReference type="AlphaFoldDB" id="A0A0U2Z7M1"/>
<dbReference type="Gene3D" id="1.25.40.10">
    <property type="entry name" value="Tetratricopeptide repeat domain"/>
    <property type="match status" value="1"/>
</dbReference>
<feature type="repeat" description="TPR" evidence="1">
    <location>
        <begin position="105"/>
        <end position="138"/>
    </location>
</feature>
<protein>
    <submittedName>
        <fullName evidence="3">Uncharacterized protein</fullName>
    </submittedName>
</protein>
<keyword evidence="4" id="KW-1185">Reference proteome</keyword>
<evidence type="ECO:0000256" key="1">
    <source>
        <dbReference type="PROSITE-ProRule" id="PRU00339"/>
    </source>
</evidence>
<dbReference type="SMART" id="SM00028">
    <property type="entry name" value="TPR"/>
    <property type="match status" value="2"/>
</dbReference>